<dbReference type="EMBL" id="CP016374">
    <property type="protein sequence ID" value="AQX03472.1"/>
    <property type="molecule type" value="Genomic_DNA"/>
</dbReference>
<evidence type="ECO:0008006" key="3">
    <source>
        <dbReference type="Google" id="ProtNLM"/>
    </source>
</evidence>
<evidence type="ECO:0000313" key="2">
    <source>
        <dbReference type="Proteomes" id="UP000190848"/>
    </source>
</evidence>
<reference evidence="1 2" key="1">
    <citation type="submission" date="2016-07" db="EMBL/GenBank/DDBJ databases">
        <title>Revisiting the taxonomy of the Elizabethkingia Genus using Whole-Genome Sequencing, Optical Mapping, and MALDI-TOF, along with proposal of three novel Elizabethkingia species: Elizabethkingia bruuniana sp. nov., Elizabethkingia ursingii sp. nov., and Elizabethkingia occulta sp. nov.</title>
        <authorList>
            <person name="Nicholson A.C."/>
        </authorList>
    </citation>
    <scope>NUCLEOTIDE SEQUENCE [LARGE SCALE GENOMIC DNA]</scope>
    <source>
        <strain evidence="1 2">F3201</strain>
    </source>
</reference>
<dbReference type="InterPro" id="IPR024363">
    <property type="entry name" value="DUF3853"/>
</dbReference>
<sequence>MDPKTPLWQISVGEFLELQHKNKADKRYEYGLKGIAKIFGCSVSQANRIKGSGIIDDAIIQNGNIIIIETEKALQLFGQKKRNDEKK</sequence>
<protein>
    <recommendedName>
        <fullName evidence="3">DUF3853 family protein</fullName>
    </recommendedName>
</protein>
<evidence type="ECO:0000313" key="1">
    <source>
        <dbReference type="EMBL" id="AQX03472.1"/>
    </source>
</evidence>
<gene>
    <name evidence="1" type="ORF">BBD32_02865</name>
</gene>
<accession>A0AAU8V2I1</accession>
<dbReference type="Proteomes" id="UP000190848">
    <property type="component" value="Chromosome"/>
</dbReference>
<organism evidence="1 2">
    <name type="scientific">Elizabethkingia anophelis</name>
    <dbReference type="NCBI Taxonomy" id="1117645"/>
    <lineage>
        <taxon>Bacteria</taxon>
        <taxon>Pseudomonadati</taxon>
        <taxon>Bacteroidota</taxon>
        <taxon>Flavobacteriia</taxon>
        <taxon>Flavobacteriales</taxon>
        <taxon>Weeksellaceae</taxon>
        <taxon>Elizabethkingia</taxon>
    </lineage>
</organism>
<dbReference type="Pfam" id="PF12964">
    <property type="entry name" value="DUF3853"/>
    <property type="match status" value="1"/>
</dbReference>
<name>A0AAU8V2I1_9FLAO</name>
<dbReference type="AlphaFoldDB" id="A0AAU8V2I1"/>
<proteinExistence type="predicted"/>